<name>A0A8X7BN09_TRICX</name>
<dbReference type="Proteomes" id="UP000887159">
    <property type="component" value="Unassembled WGS sequence"/>
</dbReference>
<evidence type="ECO:0000313" key="1">
    <source>
        <dbReference type="EMBL" id="GFY36139.1"/>
    </source>
</evidence>
<dbReference type="AlphaFoldDB" id="A0A8X7BN09"/>
<reference evidence="1" key="1">
    <citation type="submission" date="2020-08" db="EMBL/GenBank/DDBJ databases">
        <title>Multicomponent nature underlies the extraordinary mechanical properties of spider dragline silk.</title>
        <authorList>
            <person name="Kono N."/>
            <person name="Nakamura H."/>
            <person name="Mori M."/>
            <person name="Yoshida Y."/>
            <person name="Ohtoshi R."/>
            <person name="Malay A.D."/>
            <person name="Moran D.A.P."/>
            <person name="Tomita M."/>
            <person name="Numata K."/>
            <person name="Arakawa K."/>
        </authorList>
    </citation>
    <scope>NUCLEOTIDE SEQUENCE</scope>
</reference>
<accession>A0A8X7BN09</accession>
<sequence>MGQSDEAIKRCWQEWMDNSRFQRHDGSGRRRATADREDILIVKSAVTASDSTLSTIRRTTHTLVCPP</sequence>
<organism evidence="1 2">
    <name type="scientific">Trichonephila clavipes</name>
    <name type="common">Golden silk orbweaver</name>
    <name type="synonym">Nephila clavipes</name>
    <dbReference type="NCBI Taxonomy" id="2585209"/>
    <lineage>
        <taxon>Eukaryota</taxon>
        <taxon>Metazoa</taxon>
        <taxon>Ecdysozoa</taxon>
        <taxon>Arthropoda</taxon>
        <taxon>Chelicerata</taxon>
        <taxon>Arachnida</taxon>
        <taxon>Araneae</taxon>
        <taxon>Araneomorphae</taxon>
        <taxon>Entelegynae</taxon>
        <taxon>Araneoidea</taxon>
        <taxon>Nephilidae</taxon>
        <taxon>Trichonephila</taxon>
    </lineage>
</organism>
<proteinExistence type="predicted"/>
<evidence type="ECO:0000313" key="2">
    <source>
        <dbReference type="Proteomes" id="UP000887159"/>
    </source>
</evidence>
<gene>
    <name evidence="1" type="ORF">TNCV_4845111</name>
</gene>
<comment type="caution">
    <text evidence="1">The sequence shown here is derived from an EMBL/GenBank/DDBJ whole genome shotgun (WGS) entry which is preliminary data.</text>
</comment>
<protein>
    <submittedName>
        <fullName evidence="1">Uncharacterized protein</fullName>
    </submittedName>
</protein>
<dbReference type="EMBL" id="BMAU01021435">
    <property type="protein sequence ID" value="GFY36139.1"/>
    <property type="molecule type" value="Genomic_DNA"/>
</dbReference>
<keyword evidence="2" id="KW-1185">Reference proteome</keyword>